<evidence type="ECO:0000313" key="2">
    <source>
        <dbReference type="EMBL" id="MFC6395882.1"/>
    </source>
</evidence>
<gene>
    <name evidence="2" type="ORF">ACFP57_02570</name>
</gene>
<dbReference type="InterPro" id="IPR059125">
    <property type="entry name" value="Ferritin_actino"/>
</dbReference>
<reference evidence="3" key="1">
    <citation type="journal article" date="2019" name="Int. J. Syst. Evol. Microbiol.">
        <title>The Global Catalogue of Microorganisms (GCM) 10K type strain sequencing project: providing services to taxonomists for standard genome sequencing and annotation.</title>
        <authorList>
            <consortium name="The Broad Institute Genomics Platform"/>
            <consortium name="The Broad Institute Genome Sequencing Center for Infectious Disease"/>
            <person name="Wu L."/>
            <person name="Ma J."/>
        </authorList>
    </citation>
    <scope>NUCLEOTIDE SEQUENCE [LARGE SCALE GENOMIC DNA]</scope>
    <source>
        <strain evidence="3">CGMCC 1.15277</strain>
    </source>
</reference>
<dbReference type="RefSeq" id="WP_343886073.1">
    <property type="nucleotide sequence ID" value="NZ_BAAAKI010000012.1"/>
</dbReference>
<dbReference type="InterPro" id="IPR012347">
    <property type="entry name" value="Ferritin-like"/>
</dbReference>
<evidence type="ECO:0000259" key="1">
    <source>
        <dbReference type="Pfam" id="PF13794"/>
    </source>
</evidence>
<keyword evidence="3" id="KW-1185">Reference proteome</keyword>
<evidence type="ECO:0000313" key="3">
    <source>
        <dbReference type="Proteomes" id="UP001596266"/>
    </source>
</evidence>
<dbReference type="EMBL" id="JBHSUA010000008">
    <property type="protein sequence ID" value="MFC6395882.1"/>
    <property type="molecule type" value="Genomic_DNA"/>
</dbReference>
<dbReference type="Pfam" id="PF13794">
    <property type="entry name" value="MiaE_2"/>
    <property type="match status" value="1"/>
</dbReference>
<organism evidence="2 3">
    <name type="scientific">Luteococcus sanguinis</name>
    <dbReference type="NCBI Taxonomy" id="174038"/>
    <lineage>
        <taxon>Bacteria</taxon>
        <taxon>Bacillati</taxon>
        <taxon>Actinomycetota</taxon>
        <taxon>Actinomycetes</taxon>
        <taxon>Propionibacteriales</taxon>
        <taxon>Propionibacteriaceae</taxon>
        <taxon>Luteococcus</taxon>
    </lineage>
</organism>
<dbReference type="Gene3D" id="1.20.1260.10">
    <property type="match status" value="1"/>
</dbReference>
<feature type="domain" description="Ferritin-like" evidence="1">
    <location>
        <begin position="51"/>
        <end position="176"/>
    </location>
</feature>
<name>A0ABW1X106_9ACTN</name>
<sequence>MHVRNADVDLLGVVLGAALQGVTANGRGVHAARRTNQQLLFSRRAARCAALADRVAAALPPGTDAEQATAATRMALADFQQHAQPASWPEVCARAVLLDGLLCDAIAKLQLGDDVRSLLGADQGPDARSVLAGALDADPSSRGSVSLYGRRLLGELLSQVQRVAAANPGLASLLTGKPEGEDVESVTQMMAELATAHAHRMAELGL</sequence>
<protein>
    <submittedName>
        <fullName evidence="2">Ferritin-like fold-containing protein</fullName>
    </submittedName>
</protein>
<accession>A0ABW1X106</accession>
<dbReference type="Proteomes" id="UP001596266">
    <property type="component" value="Unassembled WGS sequence"/>
</dbReference>
<comment type="caution">
    <text evidence="2">The sequence shown here is derived from an EMBL/GenBank/DDBJ whole genome shotgun (WGS) entry which is preliminary data.</text>
</comment>
<proteinExistence type="predicted"/>